<dbReference type="InterPro" id="IPR018356">
    <property type="entry name" value="Tscrpt_reg_HTH_DeoR_CS"/>
</dbReference>
<name>A0A1I1QQM7_9BACT</name>
<evidence type="ECO:0000256" key="3">
    <source>
        <dbReference type="ARBA" id="ARBA00023163"/>
    </source>
</evidence>
<evidence type="ECO:0000259" key="4">
    <source>
        <dbReference type="PROSITE" id="PS50987"/>
    </source>
</evidence>
<accession>A0A1I1QQM7</accession>
<dbReference type="GO" id="GO:0003700">
    <property type="term" value="F:DNA-binding transcription factor activity"/>
    <property type="evidence" value="ECO:0007669"/>
    <property type="project" value="InterPro"/>
</dbReference>
<dbReference type="InterPro" id="IPR037171">
    <property type="entry name" value="NagB/RpiA_transferase-like"/>
</dbReference>
<dbReference type="Pfam" id="PF08220">
    <property type="entry name" value="HTH_DeoR"/>
    <property type="match status" value="1"/>
</dbReference>
<keyword evidence="7" id="KW-1185">Reference proteome</keyword>
<dbReference type="InterPro" id="IPR036390">
    <property type="entry name" value="WH_DNA-bd_sf"/>
</dbReference>
<evidence type="ECO:0000256" key="2">
    <source>
        <dbReference type="ARBA" id="ARBA00023125"/>
    </source>
</evidence>
<dbReference type="Pfam" id="PF00455">
    <property type="entry name" value="DeoRC"/>
    <property type="match status" value="1"/>
</dbReference>
<dbReference type="Proteomes" id="UP000198598">
    <property type="component" value="Unassembled WGS sequence"/>
</dbReference>
<dbReference type="PROSITE" id="PS00894">
    <property type="entry name" value="HTH_DEOR_1"/>
    <property type="match status" value="1"/>
</dbReference>
<dbReference type="AlphaFoldDB" id="A0A1I1QQM7"/>
<dbReference type="PANTHER" id="PTHR30363:SF44">
    <property type="entry name" value="AGA OPERON TRANSCRIPTIONAL REPRESSOR-RELATED"/>
    <property type="match status" value="1"/>
</dbReference>
<dbReference type="CDD" id="cd00090">
    <property type="entry name" value="HTH_ARSR"/>
    <property type="match status" value="1"/>
</dbReference>
<dbReference type="PROSITE" id="PS51000">
    <property type="entry name" value="HTH_DEOR_2"/>
    <property type="match status" value="1"/>
</dbReference>
<dbReference type="InterPro" id="IPR001034">
    <property type="entry name" value="DeoR_HTH"/>
</dbReference>
<dbReference type="SUPFAM" id="SSF46785">
    <property type="entry name" value="Winged helix' DNA-binding domain"/>
    <property type="match status" value="1"/>
</dbReference>
<dbReference type="EMBL" id="FOLQ01000004">
    <property type="protein sequence ID" value="SFD24411.1"/>
    <property type="molecule type" value="Genomic_DNA"/>
</dbReference>
<evidence type="ECO:0000313" key="7">
    <source>
        <dbReference type="Proteomes" id="UP000198598"/>
    </source>
</evidence>
<organism evidence="6 7">
    <name type="scientific">Spirosoma endophyticum</name>
    <dbReference type="NCBI Taxonomy" id="662367"/>
    <lineage>
        <taxon>Bacteria</taxon>
        <taxon>Pseudomonadati</taxon>
        <taxon>Bacteroidota</taxon>
        <taxon>Cytophagia</taxon>
        <taxon>Cytophagales</taxon>
        <taxon>Cytophagaceae</taxon>
        <taxon>Spirosoma</taxon>
    </lineage>
</organism>
<dbReference type="GO" id="GO:0003677">
    <property type="term" value="F:DNA binding"/>
    <property type="evidence" value="ECO:0007669"/>
    <property type="project" value="UniProtKB-KW"/>
</dbReference>
<dbReference type="Gene3D" id="1.10.10.10">
    <property type="entry name" value="Winged helix-like DNA-binding domain superfamily/Winged helix DNA-binding domain"/>
    <property type="match status" value="1"/>
</dbReference>
<evidence type="ECO:0000259" key="5">
    <source>
        <dbReference type="PROSITE" id="PS51000"/>
    </source>
</evidence>
<dbReference type="OrthoDB" id="9797223at2"/>
<feature type="domain" description="HTH arsR-type" evidence="4">
    <location>
        <begin position="1"/>
        <end position="82"/>
    </location>
</feature>
<dbReference type="PROSITE" id="PS50987">
    <property type="entry name" value="HTH_ARSR_2"/>
    <property type="match status" value="1"/>
</dbReference>
<dbReference type="SMART" id="SM01134">
    <property type="entry name" value="DeoRC"/>
    <property type="match status" value="1"/>
</dbReference>
<keyword evidence="1" id="KW-0805">Transcription regulation</keyword>
<feature type="domain" description="HTH deoR-type" evidence="5">
    <location>
        <begin position="3"/>
        <end position="58"/>
    </location>
</feature>
<evidence type="ECO:0000256" key="1">
    <source>
        <dbReference type="ARBA" id="ARBA00023015"/>
    </source>
</evidence>
<dbReference type="InterPro" id="IPR014036">
    <property type="entry name" value="DeoR-like_C"/>
</dbReference>
<dbReference type="InterPro" id="IPR001845">
    <property type="entry name" value="HTH_ArsR_DNA-bd_dom"/>
</dbReference>
<proteinExistence type="predicted"/>
<dbReference type="PRINTS" id="PR00037">
    <property type="entry name" value="HTHLACR"/>
</dbReference>
<dbReference type="SUPFAM" id="SSF100950">
    <property type="entry name" value="NagB/RpiA/CoA transferase-like"/>
    <property type="match status" value="1"/>
</dbReference>
<dbReference type="SMART" id="SM00420">
    <property type="entry name" value="HTH_DEOR"/>
    <property type="match status" value="1"/>
</dbReference>
<dbReference type="PANTHER" id="PTHR30363">
    <property type="entry name" value="HTH-TYPE TRANSCRIPTIONAL REGULATOR SRLR-RELATED"/>
    <property type="match status" value="1"/>
</dbReference>
<evidence type="ECO:0000313" key="6">
    <source>
        <dbReference type="EMBL" id="SFD24411.1"/>
    </source>
</evidence>
<protein>
    <submittedName>
        <fullName evidence="6">Transcriptional regulator, DeoR family</fullName>
    </submittedName>
</protein>
<dbReference type="STRING" id="662367.SAMN05216167_10470"/>
<keyword evidence="2" id="KW-0238">DNA-binding</keyword>
<keyword evidence="3" id="KW-0804">Transcription</keyword>
<dbReference type="InterPro" id="IPR036388">
    <property type="entry name" value="WH-like_DNA-bd_sf"/>
</dbReference>
<gene>
    <name evidence="6" type="ORF">SAMN05216167_10470</name>
</gene>
<dbReference type="RefSeq" id="WP_093826426.1">
    <property type="nucleotide sequence ID" value="NZ_FOLQ01000004.1"/>
</dbReference>
<reference evidence="6 7" key="1">
    <citation type="submission" date="2016-10" db="EMBL/GenBank/DDBJ databases">
        <authorList>
            <person name="de Groot N.N."/>
        </authorList>
    </citation>
    <scope>NUCLEOTIDE SEQUENCE [LARGE SCALE GENOMIC DNA]</scope>
    <source>
        <strain evidence="6 7">DSM 26130</strain>
    </source>
</reference>
<sequence length="254" mass="27629">MLANQRRDKILELLKEDGSAKVIDLAKIFKVTEVTIRQDLEKLEKDGLVTKEHGGAYLKNVEDQVRTFSLGNQENIDKKELIATKCLEFIESGDSIILDSGSTTTEIAKKLRGYKNLTVITNALNIALILGAEPGIEVIMTGGEFKPPTLSLTGQKAADFFKGINVQKLFLATAGLSLKSGLTYPSISDLVVKKAMIDAADTTYLVADSTKIGKSAFASLGALSLINYIITDAGIEEKHKQVFHDNEIELIIAN</sequence>
<dbReference type="InterPro" id="IPR011991">
    <property type="entry name" value="ArsR-like_HTH"/>
</dbReference>
<dbReference type="InterPro" id="IPR050313">
    <property type="entry name" value="Carb_Metab_HTH_regulators"/>
</dbReference>